<evidence type="ECO:0000256" key="1">
    <source>
        <dbReference type="ARBA" id="ARBA00012528"/>
    </source>
</evidence>
<sequence>MDQQQILQQLLEDMDTIRPIVIAAMPEDLTLRATTRRMIADLESMQQEPSVPATTYLWLSQITARLLDAEHGALLRPENNGEIPPPARQSIWNHTEQRQSLLLEALHSIPAARRMLDQCCIIIGKEPTTETTVQEKARHLSKHLQTHIKHNSGLRQELQQLITALSPSLDAFSTILQEAGEDSPELQQVKLLLEKDLPDDAEQAKQLLQQARLCIVQAGNKLASASKKLHGNIQENMEKLTEMSDNLARAKLDARNDPLTGLANRRHLAEFLNSLGKNSFCVVICDVDNFKNINDTYGHDAGDEILRQLAAILLGSTRSTDLAARIGGEEFCIVFPDTDLQSCVGMAESLRHSVDLQPLKTAAGDIAVTISIGLAPHKEDENHAATFKAADKALYQSKENGRNQVSVAEQE</sequence>
<dbReference type="GO" id="GO:0052621">
    <property type="term" value="F:diguanylate cyclase activity"/>
    <property type="evidence" value="ECO:0007669"/>
    <property type="project" value="UniProtKB-EC"/>
</dbReference>
<reference evidence="4 5" key="1">
    <citation type="submission" date="2006-09" db="EMBL/GenBank/DDBJ databases">
        <authorList>
            <person name="Emerson D."/>
            <person name="Ferriera S."/>
            <person name="Johnson J."/>
            <person name="Kravitz S."/>
            <person name="Halpern A."/>
            <person name="Remington K."/>
            <person name="Beeson K."/>
            <person name="Tran B."/>
            <person name="Rogers Y.-H."/>
            <person name="Friedman R."/>
            <person name="Venter J.C."/>
        </authorList>
    </citation>
    <scope>NUCLEOTIDE SEQUENCE [LARGE SCALE GENOMIC DNA]</scope>
    <source>
        <strain evidence="4 5">PV-1</strain>
    </source>
</reference>
<dbReference type="NCBIfam" id="TIGR00254">
    <property type="entry name" value="GGDEF"/>
    <property type="match status" value="1"/>
</dbReference>
<feature type="domain" description="GGDEF" evidence="3">
    <location>
        <begin position="278"/>
        <end position="410"/>
    </location>
</feature>
<accession>Q0EZJ8</accession>
<dbReference type="Proteomes" id="UP000005297">
    <property type="component" value="Unassembled WGS sequence"/>
</dbReference>
<dbReference type="HOGENOM" id="CLU_668684_0_0_0"/>
<dbReference type="InterPro" id="IPR050469">
    <property type="entry name" value="Diguanylate_Cyclase"/>
</dbReference>
<dbReference type="RefSeq" id="WP_009850316.1">
    <property type="nucleotide sequence ID" value="NZ_DS022294.1"/>
</dbReference>
<dbReference type="Gene3D" id="3.30.70.270">
    <property type="match status" value="1"/>
</dbReference>
<dbReference type="InParanoid" id="Q0EZJ8"/>
<dbReference type="Pfam" id="PF00990">
    <property type="entry name" value="GGDEF"/>
    <property type="match status" value="1"/>
</dbReference>
<dbReference type="InterPro" id="IPR043128">
    <property type="entry name" value="Rev_trsase/Diguanyl_cyclase"/>
</dbReference>
<dbReference type="InterPro" id="IPR000160">
    <property type="entry name" value="GGDEF_dom"/>
</dbReference>
<dbReference type="eggNOG" id="COG3706">
    <property type="taxonomic scope" value="Bacteria"/>
</dbReference>
<keyword evidence="5" id="KW-1185">Reference proteome</keyword>
<protein>
    <recommendedName>
        <fullName evidence="1">diguanylate cyclase</fullName>
        <ecNumber evidence="1">2.7.7.65</ecNumber>
    </recommendedName>
</protein>
<evidence type="ECO:0000313" key="4">
    <source>
        <dbReference type="EMBL" id="EAU54706.1"/>
    </source>
</evidence>
<dbReference type="OrthoDB" id="5289318at2"/>
<dbReference type="SUPFAM" id="SSF55073">
    <property type="entry name" value="Nucleotide cyclase"/>
    <property type="match status" value="1"/>
</dbReference>
<comment type="caution">
    <text evidence="4">The sequence shown here is derived from an EMBL/GenBank/DDBJ whole genome shotgun (WGS) entry which is preliminary data.</text>
</comment>
<dbReference type="SMART" id="SM00267">
    <property type="entry name" value="GGDEF"/>
    <property type="match status" value="1"/>
</dbReference>
<dbReference type="EC" id="2.7.7.65" evidence="1"/>
<dbReference type="STRING" id="314344.AL013_11845"/>
<proteinExistence type="predicted"/>
<name>Q0EZJ8_9PROT</name>
<dbReference type="AlphaFoldDB" id="Q0EZJ8"/>
<comment type="catalytic activity">
    <reaction evidence="2">
        <text>2 GTP = 3',3'-c-di-GMP + 2 diphosphate</text>
        <dbReference type="Rhea" id="RHEA:24898"/>
        <dbReference type="ChEBI" id="CHEBI:33019"/>
        <dbReference type="ChEBI" id="CHEBI:37565"/>
        <dbReference type="ChEBI" id="CHEBI:58805"/>
        <dbReference type="EC" id="2.7.7.65"/>
    </reaction>
</comment>
<dbReference type="CDD" id="cd01949">
    <property type="entry name" value="GGDEF"/>
    <property type="match status" value="1"/>
</dbReference>
<evidence type="ECO:0000256" key="2">
    <source>
        <dbReference type="ARBA" id="ARBA00034247"/>
    </source>
</evidence>
<dbReference type="PANTHER" id="PTHR45138">
    <property type="entry name" value="REGULATORY COMPONENTS OF SENSORY TRANSDUCTION SYSTEM"/>
    <property type="match status" value="1"/>
</dbReference>
<dbReference type="PANTHER" id="PTHR45138:SF9">
    <property type="entry name" value="DIGUANYLATE CYCLASE DGCM-RELATED"/>
    <property type="match status" value="1"/>
</dbReference>
<dbReference type="EMBL" id="AATS01000006">
    <property type="protein sequence ID" value="EAU54706.1"/>
    <property type="molecule type" value="Genomic_DNA"/>
</dbReference>
<dbReference type="FunFam" id="3.30.70.270:FF:000001">
    <property type="entry name" value="Diguanylate cyclase domain protein"/>
    <property type="match status" value="1"/>
</dbReference>
<gene>
    <name evidence="4" type="ORF">SPV1_14019</name>
</gene>
<organism evidence="4 5">
    <name type="scientific">Mariprofundus ferrooxydans PV-1</name>
    <dbReference type="NCBI Taxonomy" id="314345"/>
    <lineage>
        <taxon>Bacteria</taxon>
        <taxon>Pseudomonadati</taxon>
        <taxon>Pseudomonadota</taxon>
        <taxon>Candidatius Mariprofundia</taxon>
        <taxon>Mariprofundales</taxon>
        <taxon>Mariprofundaceae</taxon>
        <taxon>Mariprofundus</taxon>
    </lineage>
</organism>
<dbReference type="PROSITE" id="PS50887">
    <property type="entry name" value="GGDEF"/>
    <property type="match status" value="1"/>
</dbReference>
<evidence type="ECO:0000259" key="3">
    <source>
        <dbReference type="PROSITE" id="PS50887"/>
    </source>
</evidence>
<dbReference type="InterPro" id="IPR029787">
    <property type="entry name" value="Nucleotide_cyclase"/>
</dbReference>
<evidence type="ECO:0000313" key="5">
    <source>
        <dbReference type="Proteomes" id="UP000005297"/>
    </source>
</evidence>